<proteinExistence type="predicted"/>
<dbReference type="AlphaFoldDB" id="A0A9P3PU45"/>
<sequence length="68" mass="7805">MLLCPRAIRSSRRTLWSLATARKHLMMLERSFRHDAQSVKIEGSLIEGSLGIRHLRDCSCFFLTLSSN</sequence>
<reference evidence="1" key="1">
    <citation type="submission" date="2022-07" db="EMBL/GenBank/DDBJ databases">
        <title>The genome of Lyophyllum shimeji provides insight into the initial evolution of ectomycorrhizal fungal genome.</title>
        <authorList>
            <person name="Kobayashi Y."/>
            <person name="Shibata T."/>
            <person name="Hirakawa H."/>
            <person name="Shigenobu S."/>
            <person name="Nishiyama T."/>
            <person name="Yamada A."/>
            <person name="Hasebe M."/>
            <person name="Kawaguchi M."/>
        </authorList>
    </citation>
    <scope>NUCLEOTIDE SEQUENCE</scope>
    <source>
        <strain evidence="1">AT787</strain>
    </source>
</reference>
<evidence type="ECO:0000313" key="2">
    <source>
        <dbReference type="Proteomes" id="UP001063166"/>
    </source>
</evidence>
<accession>A0A9P3PU45</accession>
<organism evidence="1 2">
    <name type="scientific">Lyophyllum shimeji</name>
    <name type="common">Hon-shimeji</name>
    <name type="synonym">Tricholoma shimeji</name>
    <dbReference type="NCBI Taxonomy" id="47721"/>
    <lineage>
        <taxon>Eukaryota</taxon>
        <taxon>Fungi</taxon>
        <taxon>Dikarya</taxon>
        <taxon>Basidiomycota</taxon>
        <taxon>Agaricomycotina</taxon>
        <taxon>Agaricomycetes</taxon>
        <taxon>Agaricomycetidae</taxon>
        <taxon>Agaricales</taxon>
        <taxon>Tricholomatineae</taxon>
        <taxon>Lyophyllaceae</taxon>
        <taxon>Lyophyllum</taxon>
    </lineage>
</organism>
<comment type="caution">
    <text evidence="1">The sequence shown here is derived from an EMBL/GenBank/DDBJ whole genome shotgun (WGS) entry which is preliminary data.</text>
</comment>
<evidence type="ECO:0000313" key="1">
    <source>
        <dbReference type="EMBL" id="GLB42930.1"/>
    </source>
</evidence>
<gene>
    <name evidence="1" type="ORF">LshimejAT787_1203790</name>
</gene>
<keyword evidence="2" id="KW-1185">Reference proteome</keyword>
<name>A0A9P3PU45_LYOSH</name>
<dbReference type="EMBL" id="BRPK01000012">
    <property type="protein sequence ID" value="GLB42930.1"/>
    <property type="molecule type" value="Genomic_DNA"/>
</dbReference>
<protein>
    <submittedName>
        <fullName evidence="1">Uncharacterized protein</fullName>
    </submittedName>
</protein>
<dbReference type="Proteomes" id="UP001063166">
    <property type="component" value="Unassembled WGS sequence"/>
</dbReference>